<keyword evidence="5 10" id="KW-0812">Transmembrane</keyword>
<dbReference type="InterPro" id="IPR011527">
    <property type="entry name" value="ABC1_TM_dom"/>
</dbReference>
<proteinExistence type="inferred from homology"/>
<dbReference type="Pfam" id="PF00005">
    <property type="entry name" value="ABC_tran"/>
    <property type="match status" value="1"/>
</dbReference>
<evidence type="ECO:0008006" key="15">
    <source>
        <dbReference type="Google" id="ProtNLM"/>
    </source>
</evidence>
<dbReference type="SMART" id="SM00382">
    <property type="entry name" value="AAA"/>
    <property type="match status" value="1"/>
</dbReference>
<comment type="similarity">
    <text evidence="2">Belongs to the ABC transporter superfamily.</text>
</comment>
<dbReference type="NCBIfam" id="TIGR01842">
    <property type="entry name" value="type_I_sec_PrtD"/>
    <property type="match status" value="1"/>
</dbReference>
<gene>
    <name evidence="13" type="ORF">CH341_04480</name>
</gene>
<keyword evidence="14" id="KW-1185">Reference proteome</keyword>
<keyword evidence="8 10" id="KW-1133">Transmembrane helix</keyword>
<keyword evidence="6" id="KW-0547">Nucleotide-binding</keyword>
<evidence type="ECO:0000256" key="1">
    <source>
        <dbReference type="ARBA" id="ARBA00004651"/>
    </source>
</evidence>
<evidence type="ECO:0000256" key="10">
    <source>
        <dbReference type="SAM" id="Phobius"/>
    </source>
</evidence>
<evidence type="ECO:0000313" key="14">
    <source>
        <dbReference type="Proteomes" id="UP000249130"/>
    </source>
</evidence>
<dbReference type="InterPro" id="IPR010128">
    <property type="entry name" value="ATPase_T1SS_PrtD-like"/>
</dbReference>
<feature type="transmembrane region" description="Helical" evidence="10">
    <location>
        <begin position="57"/>
        <end position="77"/>
    </location>
</feature>
<dbReference type="GO" id="GO:0140359">
    <property type="term" value="F:ABC-type transporter activity"/>
    <property type="evidence" value="ECO:0007669"/>
    <property type="project" value="InterPro"/>
</dbReference>
<feature type="transmembrane region" description="Helical" evidence="10">
    <location>
        <begin position="23"/>
        <end position="45"/>
    </location>
</feature>
<dbReference type="OrthoDB" id="9808328at2"/>
<keyword evidence="7" id="KW-0067">ATP-binding</keyword>
<feature type="domain" description="ABC transporter" evidence="11">
    <location>
        <begin position="331"/>
        <end position="566"/>
    </location>
</feature>
<dbReference type="CDD" id="cd18586">
    <property type="entry name" value="ABC_6TM_PrtD_like"/>
    <property type="match status" value="1"/>
</dbReference>
<comment type="caution">
    <text evidence="13">The sequence shown here is derived from an EMBL/GenBank/DDBJ whole genome shotgun (WGS) entry which is preliminary data.</text>
</comment>
<dbReference type="RefSeq" id="WP_111417837.1">
    <property type="nucleotide sequence ID" value="NZ_NPEX01000018.1"/>
</dbReference>
<dbReference type="GO" id="GO:0030256">
    <property type="term" value="C:type I protein secretion system complex"/>
    <property type="evidence" value="ECO:0007669"/>
    <property type="project" value="InterPro"/>
</dbReference>
<evidence type="ECO:0000259" key="12">
    <source>
        <dbReference type="PROSITE" id="PS50929"/>
    </source>
</evidence>
<evidence type="ECO:0000256" key="8">
    <source>
        <dbReference type="ARBA" id="ARBA00022989"/>
    </source>
</evidence>
<dbReference type="EMBL" id="NPEX01000018">
    <property type="protein sequence ID" value="RAI45336.1"/>
    <property type="molecule type" value="Genomic_DNA"/>
</dbReference>
<dbReference type="PANTHER" id="PTHR24221:SF248">
    <property type="entry name" value="ABC TRANSPORTER TRANSMEMBRANE REGION"/>
    <property type="match status" value="1"/>
</dbReference>
<evidence type="ECO:0000256" key="3">
    <source>
        <dbReference type="ARBA" id="ARBA00022448"/>
    </source>
</evidence>
<evidence type="ECO:0000256" key="7">
    <source>
        <dbReference type="ARBA" id="ARBA00022840"/>
    </source>
</evidence>
<organism evidence="13 14">
    <name type="scientific">Rhodoplanes roseus</name>
    <dbReference type="NCBI Taxonomy" id="29409"/>
    <lineage>
        <taxon>Bacteria</taxon>
        <taxon>Pseudomonadati</taxon>
        <taxon>Pseudomonadota</taxon>
        <taxon>Alphaproteobacteria</taxon>
        <taxon>Hyphomicrobiales</taxon>
        <taxon>Nitrobacteraceae</taxon>
        <taxon>Rhodoplanes</taxon>
    </lineage>
</organism>
<evidence type="ECO:0000256" key="6">
    <source>
        <dbReference type="ARBA" id="ARBA00022741"/>
    </source>
</evidence>
<dbReference type="SUPFAM" id="SSF52540">
    <property type="entry name" value="P-loop containing nucleoside triphosphate hydrolases"/>
    <property type="match status" value="1"/>
</dbReference>
<accession>A0A327L4J8</accession>
<evidence type="ECO:0000256" key="9">
    <source>
        <dbReference type="ARBA" id="ARBA00023136"/>
    </source>
</evidence>
<dbReference type="InterPro" id="IPR039421">
    <property type="entry name" value="Type_1_exporter"/>
</dbReference>
<keyword evidence="4" id="KW-1003">Cell membrane</keyword>
<feature type="domain" description="ABC transmembrane type-1" evidence="12">
    <location>
        <begin position="24"/>
        <end position="300"/>
    </location>
</feature>
<dbReference type="GO" id="GO:0034040">
    <property type="term" value="F:ATPase-coupled lipid transmembrane transporter activity"/>
    <property type="evidence" value="ECO:0007669"/>
    <property type="project" value="TreeGrafter"/>
</dbReference>
<reference evidence="13 14" key="1">
    <citation type="submission" date="2017-07" db="EMBL/GenBank/DDBJ databases">
        <title>Draft Genome Sequences of Select Purple Nonsulfur Bacteria.</title>
        <authorList>
            <person name="Lasarre B."/>
            <person name="Mckinlay J.B."/>
        </authorList>
    </citation>
    <scope>NUCLEOTIDE SEQUENCE [LARGE SCALE GENOMIC DNA]</scope>
    <source>
        <strain evidence="13 14">DSM 5909</strain>
    </source>
</reference>
<feature type="transmembrane region" description="Helical" evidence="10">
    <location>
        <begin position="247"/>
        <end position="265"/>
    </location>
</feature>
<dbReference type="Proteomes" id="UP000249130">
    <property type="component" value="Unassembled WGS sequence"/>
</dbReference>
<dbReference type="SUPFAM" id="SSF90123">
    <property type="entry name" value="ABC transporter transmembrane region"/>
    <property type="match status" value="1"/>
</dbReference>
<dbReference type="Gene3D" id="3.40.50.300">
    <property type="entry name" value="P-loop containing nucleotide triphosphate hydrolases"/>
    <property type="match status" value="1"/>
</dbReference>
<evidence type="ECO:0000313" key="13">
    <source>
        <dbReference type="EMBL" id="RAI45336.1"/>
    </source>
</evidence>
<keyword evidence="9 10" id="KW-0472">Membrane</keyword>
<dbReference type="FunFam" id="3.40.50.300:FF:001444">
    <property type="entry name" value="ABC transporter ATP-binding protein"/>
    <property type="match status" value="1"/>
</dbReference>
<evidence type="ECO:0000256" key="5">
    <source>
        <dbReference type="ARBA" id="ARBA00022692"/>
    </source>
</evidence>
<dbReference type="InterPro" id="IPR003593">
    <property type="entry name" value="AAA+_ATPase"/>
</dbReference>
<evidence type="ECO:0000256" key="4">
    <source>
        <dbReference type="ARBA" id="ARBA00022475"/>
    </source>
</evidence>
<feature type="transmembrane region" description="Helical" evidence="10">
    <location>
        <begin position="145"/>
        <end position="173"/>
    </location>
</feature>
<dbReference type="InterPro" id="IPR036640">
    <property type="entry name" value="ABC1_TM_sf"/>
</dbReference>
<dbReference type="PROSITE" id="PS50893">
    <property type="entry name" value="ABC_TRANSPORTER_2"/>
    <property type="match status" value="1"/>
</dbReference>
<dbReference type="AlphaFoldDB" id="A0A327L4J8"/>
<protein>
    <recommendedName>
        <fullName evidence="15">Type I secretion system permease/ATPase</fullName>
    </recommendedName>
</protein>
<dbReference type="PROSITE" id="PS50929">
    <property type="entry name" value="ABC_TM1F"/>
    <property type="match status" value="1"/>
</dbReference>
<dbReference type="GO" id="GO:0005524">
    <property type="term" value="F:ATP binding"/>
    <property type="evidence" value="ECO:0007669"/>
    <property type="project" value="UniProtKB-KW"/>
</dbReference>
<evidence type="ECO:0000259" key="11">
    <source>
        <dbReference type="PROSITE" id="PS50893"/>
    </source>
</evidence>
<dbReference type="InterPro" id="IPR027417">
    <property type="entry name" value="P-loop_NTPase"/>
</dbReference>
<dbReference type="GO" id="GO:0005886">
    <property type="term" value="C:plasma membrane"/>
    <property type="evidence" value="ECO:0007669"/>
    <property type="project" value="UniProtKB-SubCell"/>
</dbReference>
<dbReference type="GO" id="GO:0016887">
    <property type="term" value="F:ATP hydrolysis activity"/>
    <property type="evidence" value="ECO:0007669"/>
    <property type="project" value="InterPro"/>
</dbReference>
<dbReference type="Gene3D" id="1.20.1560.10">
    <property type="entry name" value="ABC transporter type 1, transmembrane domain"/>
    <property type="match status" value="1"/>
</dbReference>
<dbReference type="PROSITE" id="PS00211">
    <property type="entry name" value="ABC_TRANSPORTER_1"/>
    <property type="match status" value="1"/>
</dbReference>
<dbReference type="Pfam" id="PF00664">
    <property type="entry name" value="ABC_membrane"/>
    <property type="match status" value="1"/>
</dbReference>
<keyword evidence="3" id="KW-0813">Transport</keyword>
<dbReference type="InterPro" id="IPR003439">
    <property type="entry name" value="ABC_transporter-like_ATP-bd"/>
</dbReference>
<dbReference type="InterPro" id="IPR017871">
    <property type="entry name" value="ABC_transporter-like_CS"/>
</dbReference>
<dbReference type="InterPro" id="IPR047957">
    <property type="entry name" value="ABC_AprD-like_6TM"/>
</dbReference>
<evidence type="ECO:0000256" key="2">
    <source>
        <dbReference type="ARBA" id="ARBA00005417"/>
    </source>
</evidence>
<dbReference type="GO" id="GO:0030253">
    <property type="term" value="P:protein secretion by the type I secretion system"/>
    <property type="evidence" value="ECO:0007669"/>
    <property type="project" value="InterPro"/>
</dbReference>
<sequence length="575" mass="61871">MSTPRLETSNRLSLALRRAGGTFLWASAIGFFINLLVLTQPIYMMQVFDRVVTSKSLASLVWLTVIAVAALILYGVFEALRSRLLVRASLWLDQVVSPPVFDRALESSLRGHPYRTEALRDVATVRQFLGGNGAFAILDAPWMPLFLALVFMLHPVLGLISVVGGVLIVLLALMNEKLTHRDLHRANVANVRAMRTAEMATRNAEVIDAMGMNAAVANRWALENVRTCSLQGQASDRSGIIHSASKSLRMILQLAILGAGAYLVLNGELSAGVMIAASIVMGRALAPVEMAIGSWKQASGALDAYRRLNGFLDAPRLRDDALAMPRPAASVSVESVTYHPQGQAEPIVRDVSFQIGPGEAVGVIGPSAAGKSTLARMLIGTLNPTRGVVRLDGADIFRWNRADIGNWVGYLPQDVELFEGTVRDNIARMGEVSAEAIVEAAQIAGAHEMILRLPNGYETEIGEAGARLSGGQRQRIGLARALLNKPVLVVLDEPNANLDADGESALNEAIARLKEAGCAIAIVGHRPSVMVHVDKLIVMRSGRMEMFGPKRAVLEQITKAAVGPVAPRIPRPEAR</sequence>
<comment type="subcellular location">
    <subcellularLocation>
        <location evidence="1">Cell membrane</location>
        <topology evidence="1">Multi-pass membrane protein</topology>
    </subcellularLocation>
</comment>
<dbReference type="PANTHER" id="PTHR24221">
    <property type="entry name" value="ATP-BINDING CASSETTE SUB-FAMILY B"/>
    <property type="match status" value="1"/>
</dbReference>
<name>A0A327L4J8_9BRAD</name>